<dbReference type="GO" id="GO:0004674">
    <property type="term" value="F:protein serine/threonine kinase activity"/>
    <property type="evidence" value="ECO:0007669"/>
    <property type="project" value="UniProtKB-KW"/>
</dbReference>
<evidence type="ECO:0000256" key="4">
    <source>
        <dbReference type="ARBA" id="ARBA00022741"/>
    </source>
</evidence>
<name>A0A2I0LEQ1_PUNGR</name>
<dbReference type="InterPro" id="IPR000719">
    <property type="entry name" value="Prot_kinase_dom"/>
</dbReference>
<keyword evidence="5" id="KW-0418">Kinase</keyword>
<dbReference type="PROSITE" id="PS50011">
    <property type="entry name" value="PROTEIN_KINASE_DOM"/>
    <property type="match status" value="1"/>
</dbReference>
<dbReference type="PANTHER" id="PTHR45637">
    <property type="entry name" value="FLIPPASE KINASE 1-RELATED"/>
    <property type="match status" value="1"/>
</dbReference>
<dbReference type="AlphaFoldDB" id="A0A2I0LEQ1"/>
<dbReference type="SUPFAM" id="SSF56112">
    <property type="entry name" value="Protein kinase-like (PK-like)"/>
    <property type="match status" value="1"/>
</dbReference>
<dbReference type="InterPro" id="IPR011009">
    <property type="entry name" value="Kinase-like_dom_sf"/>
</dbReference>
<proteinExistence type="predicted"/>
<feature type="compositionally biased region" description="Basic and acidic residues" evidence="9">
    <location>
        <begin position="71"/>
        <end position="80"/>
    </location>
</feature>
<comment type="catalytic activity">
    <reaction evidence="7">
        <text>L-threonyl-[protein] + ATP = O-phospho-L-threonyl-[protein] + ADP + H(+)</text>
        <dbReference type="Rhea" id="RHEA:46608"/>
        <dbReference type="Rhea" id="RHEA-COMP:11060"/>
        <dbReference type="Rhea" id="RHEA-COMP:11605"/>
        <dbReference type="ChEBI" id="CHEBI:15378"/>
        <dbReference type="ChEBI" id="CHEBI:30013"/>
        <dbReference type="ChEBI" id="CHEBI:30616"/>
        <dbReference type="ChEBI" id="CHEBI:61977"/>
        <dbReference type="ChEBI" id="CHEBI:456216"/>
        <dbReference type="EC" id="2.7.11.1"/>
    </reaction>
</comment>
<dbReference type="GO" id="GO:0005524">
    <property type="term" value="F:ATP binding"/>
    <property type="evidence" value="ECO:0007669"/>
    <property type="project" value="UniProtKB-KW"/>
</dbReference>
<dbReference type="Gene3D" id="3.30.200.20">
    <property type="entry name" value="Phosphorylase Kinase, domain 1"/>
    <property type="match status" value="1"/>
</dbReference>
<evidence type="ECO:0000256" key="5">
    <source>
        <dbReference type="ARBA" id="ARBA00022777"/>
    </source>
</evidence>
<protein>
    <recommendedName>
        <fullName evidence="1">non-specific serine/threonine protein kinase</fullName>
        <ecNumber evidence="1">2.7.11.1</ecNumber>
    </recommendedName>
</protein>
<evidence type="ECO:0000313" key="11">
    <source>
        <dbReference type="EMBL" id="PKI79158.1"/>
    </source>
</evidence>
<gene>
    <name evidence="11" type="ORF">CRG98_000450</name>
</gene>
<evidence type="ECO:0000259" key="10">
    <source>
        <dbReference type="PROSITE" id="PS50011"/>
    </source>
</evidence>
<feature type="compositionally biased region" description="Low complexity" evidence="9">
    <location>
        <begin position="56"/>
        <end position="65"/>
    </location>
</feature>
<feature type="region of interest" description="Disordered" evidence="9">
    <location>
        <begin position="285"/>
        <end position="308"/>
    </location>
</feature>
<sequence>MLESKDSLIKESVQEPTFNMDGCWASPRNSLGSAALYDEAGESFEVGPFKDGEGSDGASEESGSSNTYDTYKPHKGNDNRGRAVQVVRARHGALGLEHFRLLKKLGCGDIGNVYLSELKGTGRSCFFAIKVMDKVALAARKKLVRAQTEREILQCLDHPFLPTLYAHFETEKLYCLVMEDCRGGDLHCLRRRQTRRLFPEHNARFYAAEVLLALEYLHMLGIIYRDLKPENVLGREDGHIMLSDFDLSLRCATNPTLVQSSKTPATSESSKSPILCTVQPVQEAQVQGPGVPPSEAPARAGRGADECPVDVVRGDSRVPGARDHQRATAMGVRSTGGRFGIFLYELLFGTTPFKGAGNRDTLFNIIGQPLRFPEAPCVGAPAKDLIRGLLVKDPLHRLGYERGAAQLKQHPFFQNVNWALIRCMDPATRHKAINGGAYFQRQLRCRRCRCECEAFR</sequence>
<comment type="catalytic activity">
    <reaction evidence="8">
        <text>L-seryl-[protein] + ATP = O-phospho-L-seryl-[protein] + ADP + H(+)</text>
        <dbReference type="Rhea" id="RHEA:17989"/>
        <dbReference type="Rhea" id="RHEA-COMP:9863"/>
        <dbReference type="Rhea" id="RHEA-COMP:11604"/>
        <dbReference type="ChEBI" id="CHEBI:15378"/>
        <dbReference type="ChEBI" id="CHEBI:29999"/>
        <dbReference type="ChEBI" id="CHEBI:30616"/>
        <dbReference type="ChEBI" id="CHEBI:83421"/>
        <dbReference type="ChEBI" id="CHEBI:456216"/>
        <dbReference type="EC" id="2.7.11.1"/>
    </reaction>
</comment>
<accession>A0A2I0LEQ1</accession>
<dbReference type="STRING" id="22663.A0A2I0LEQ1"/>
<dbReference type="FunFam" id="3.30.200.20:FF:000032">
    <property type="entry name" value="Serine/threonine-protein kinase D6PK-like"/>
    <property type="match status" value="1"/>
</dbReference>
<evidence type="ECO:0000256" key="1">
    <source>
        <dbReference type="ARBA" id="ARBA00012513"/>
    </source>
</evidence>
<reference evidence="11 12" key="1">
    <citation type="submission" date="2017-11" db="EMBL/GenBank/DDBJ databases">
        <title>De-novo sequencing of pomegranate (Punica granatum L.) genome.</title>
        <authorList>
            <person name="Akparov Z."/>
            <person name="Amiraslanov A."/>
            <person name="Hajiyeva S."/>
            <person name="Abbasov M."/>
            <person name="Kaur K."/>
            <person name="Hamwieh A."/>
            <person name="Solovyev V."/>
            <person name="Salamov A."/>
            <person name="Braich B."/>
            <person name="Kosarev P."/>
            <person name="Mahmoud A."/>
            <person name="Hajiyev E."/>
            <person name="Babayeva S."/>
            <person name="Izzatullayeva V."/>
            <person name="Mammadov A."/>
            <person name="Mammadov A."/>
            <person name="Sharifova S."/>
            <person name="Ojaghi J."/>
            <person name="Eynullazada K."/>
            <person name="Bayramov B."/>
            <person name="Abdulazimova A."/>
            <person name="Shahmuradov I."/>
        </authorList>
    </citation>
    <scope>NUCLEOTIDE SEQUENCE [LARGE SCALE GENOMIC DNA]</scope>
    <source>
        <strain evidence="12">cv. AG2017</strain>
        <tissue evidence="11">Leaf</tissue>
    </source>
</reference>
<evidence type="ECO:0000256" key="9">
    <source>
        <dbReference type="SAM" id="MobiDB-lite"/>
    </source>
</evidence>
<keyword evidence="4" id="KW-0547">Nucleotide-binding</keyword>
<organism evidence="11 12">
    <name type="scientific">Punica granatum</name>
    <name type="common">Pomegranate</name>
    <dbReference type="NCBI Taxonomy" id="22663"/>
    <lineage>
        <taxon>Eukaryota</taxon>
        <taxon>Viridiplantae</taxon>
        <taxon>Streptophyta</taxon>
        <taxon>Embryophyta</taxon>
        <taxon>Tracheophyta</taxon>
        <taxon>Spermatophyta</taxon>
        <taxon>Magnoliopsida</taxon>
        <taxon>eudicotyledons</taxon>
        <taxon>Gunneridae</taxon>
        <taxon>Pentapetalae</taxon>
        <taxon>rosids</taxon>
        <taxon>malvids</taxon>
        <taxon>Myrtales</taxon>
        <taxon>Lythraceae</taxon>
        <taxon>Punica</taxon>
    </lineage>
</organism>
<dbReference type="EC" id="2.7.11.1" evidence="1"/>
<keyword evidence="2" id="KW-0723">Serine/threonine-protein kinase</keyword>
<comment type="caution">
    <text evidence="11">The sequence shown here is derived from an EMBL/GenBank/DDBJ whole genome shotgun (WGS) entry which is preliminary data.</text>
</comment>
<dbReference type="Gene3D" id="1.10.510.10">
    <property type="entry name" value="Transferase(Phosphotransferase) domain 1"/>
    <property type="match status" value="2"/>
</dbReference>
<evidence type="ECO:0000256" key="7">
    <source>
        <dbReference type="ARBA" id="ARBA00047899"/>
    </source>
</evidence>
<keyword evidence="6" id="KW-0067">ATP-binding</keyword>
<evidence type="ECO:0000256" key="2">
    <source>
        <dbReference type="ARBA" id="ARBA00022527"/>
    </source>
</evidence>
<evidence type="ECO:0000313" key="12">
    <source>
        <dbReference type="Proteomes" id="UP000233551"/>
    </source>
</evidence>
<keyword evidence="12" id="KW-1185">Reference proteome</keyword>
<keyword evidence="3" id="KW-0808">Transferase</keyword>
<feature type="domain" description="Protein kinase" evidence="10">
    <location>
        <begin position="99"/>
        <end position="413"/>
    </location>
</feature>
<dbReference type="Proteomes" id="UP000233551">
    <property type="component" value="Unassembled WGS sequence"/>
</dbReference>
<feature type="region of interest" description="Disordered" evidence="9">
    <location>
        <begin position="44"/>
        <end position="80"/>
    </location>
</feature>
<dbReference type="FunFam" id="1.10.510.10:FF:000294">
    <property type="entry name" value="Serine/threonine-protein kinase OXI1"/>
    <property type="match status" value="1"/>
</dbReference>
<dbReference type="EMBL" id="PGOL01000016">
    <property type="protein sequence ID" value="PKI79158.1"/>
    <property type="molecule type" value="Genomic_DNA"/>
</dbReference>
<evidence type="ECO:0000256" key="6">
    <source>
        <dbReference type="ARBA" id="ARBA00022840"/>
    </source>
</evidence>
<evidence type="ECO:0000256" key="3">
    <source>
        <dbReference type="ARBA" id="ARBA00022679"/>
    </source>
</evidence>
<dbReference type="SMART" id="SM00220">
    <property type="entry name" value="S_TKc"/>
    <property type="match status" value="1"/>
</dbReference>
<evidence type="ECO:0000256" key="8">
    <source>
        <dbReference type="ARBA" id="ARBA00048679"/>
    </source>
</evidence>
<dbReference type="Pfam" id="PF00069">
    <property type="entry name" value="Pkinase"/>
    <property type="match status" value="1"/>
</dbReference>